<gene>
    <name evidence="1" type="ORF">Phou_096460</name>
</gene>
<sequence length="158" mass="17864">MFHDDQRAIFDHLRGWALVAHDPNVPDDTKEPWNGRRLDPPAHIHVPELGSSLSTVPTATHTAFEFEFLLAGGAAPDWLLHRDPRVALPRERAIRQSPANLPAATPEVILFFKAVNDLRPHDEQDFHALLPALTPDARRWLRESVVTARPGHPWFAHL</sequence>
<dbReference type="EMBL" id="BLPF01000004">
    <property type="protein sequence ID" value="GFJ85466.1"/>
    <property type="molecule type" value="Genomic_DNA"/>
</dbReference>
<reference evidence="1 2" key="2">
    <citation type="submission" date="2020-03" db="EMBL/GenBank/DDBJ databases">
        <authorList>
            <person name="Ichikawa N."/>
            <person name="Kimura A."/>
            <person name="Kitahashi Y."/>
            <person name="Uohara A."/>
        </authorList>
    </citation>
    <scope>NUCLEOTIDE SEQUENCE [LARGE SCALE GENOMIC DNA]</scope>
    <source>
        <strain evidence="1 2">NBRC 108639</strain>
    </source>
</reference>
<keyword evidence="2" id="KW-1185">Reference proteome</keyword>
<dbReference type="Proteomes" id="UP000482800">
    <property type="component" value="Unassembled WGS sequence"/>
</dbReference>
<dbReference type="RefSeq" id="WP_173070543.1">
    <property type="nucleotide sequence ID" value="NZ_BAABGO010000009.1"/>
</dbReference>
<evidence type="ECO:0000313" key="2">
    <source>
        <dbReference type="Proteomes" id="UP000482800"/>
    </source>
</evidence>
<dbReference type="AlphaFoldDB" id="A0A6V8KUD9"/>
<evidence type="ECO:0000313" key="1">
    <source>
        <dbReference type="EMBL" id="GFJ85466.1"/>
    </source>
</evidence>
<name>A0A6V8KUD9_9ACTN</name>
<accession>A0A6V8KUD9</accession>
<organism evidence="1 2">
    <name type="scientific">Phytohabitans houttuyneae</name>
    <dbReference type="NCBI Taxonomy" id="1076126"/>
    <lineage>
        <taxon>Bacteria</taxon>
        <taxon>Bacillati</taxon>
        <taxon>Actinomycetota</taxon>
        <taxon>Actinomycetes</taxon>
        <taxon>Micromonosporales</taxon>
        <taxon>Micromonosporaceae</taxon>
    </lineage>
</organism>
<comment type="caution">
    <text evidence="1">The sequence shown here is derived from an EMBL/GenBank/DDBJ whole genome shotgun (WGS) entry which is preliminary data.</text>
</comment>
<protein>
    <submittedName>
        <fullName evidence="1">Uncharacterized protein</fullName>
    </submittedName>
</protein>
<proteinExistence type="predicted"/>
<reference evidence="1 2" key="1">
    <citation type="submission" date="2020-03" db="EMBL/GenBank/DDBJ databases">
        <title>Whole genome shotgun sequence of Phytohabitans houttuyneae NBRC 108639.</title>
        <authorList>
            <person name="Komaki H."/>
            <person name="Tamura T."/>
        </authorList>
    </citation>
    <scope>NUCLEOTIDE SEQUENCE [LARGE SCALE GENOMIC DNA]</scope>
    <source>
        <strain evidence="1 2">NBRC 108639</strain>
    </source>
</reference>